<evidence type="ECO:0008006" key="2">
    <source>
        <dbReference type="Google" id="ProtNLM"/>
    </source>
</evidence>
<protein>
    <recommendedName>
        <fullName evidence="2">F-box domain-containing protein</fullName>
    </recommendedName>
</protein>
<reference evidence="1" key="1">
    <citation type="submission" date="2019-10" db="EMBL/GenBank/DDBJ databases">
        <authorList>
            <person name="Nor Muhammad N."/>
        </authorList>
    </citation>
    <scope>NUCLEOTIDE SEQUENCE</scope>
</reference>
<gene>
    <name evidence="1" type="primary">I1RI73</name>
</gene>
<dbReference type="EMBL" id="LR729445">
    <property type="protein sequence ID" value="VWP01530.1"/>
    <property type="molecule type" value="Genomic_DNA"/>
</dbReference>
<evidence type="ECO:0000313" key="1">
    <source>
        <dbReference type="EMBL" id="VWP01530.1"/>
    </source>
</evidence>
<proteinExistence type="predicted"/>
<accession>A0A5K1K6D5</accession>
<name>A0A5K1K6D5_9APHY</name>
<sequence>MAPPSAHGANIREAVPNDVLLIILSLLHVCVRFRRLVQTDVSLQYKIELVKSGMLDGPIGRGTLGTGDRLVHLRAYNARLRNGEYTSVQDGPVDSDPDPHGERTAERVWSTGASLAYVTRKAGRRQLVLSVPPVSRMDGLRMRNVAVPLAEFEEDMLVATDYNQDLLVGVSRRIDDCSDFQIRVGSLTSGRLGHPLARRALLPTSAFDIYVQHAPADVHALRIYSQYIFLVVFVDQMGPYDFQIWDWRAGTLLMQTIVVSTGTPRFTLIDNEHFAVIGSRDREISIYRIPAAADDPAPGIPEFRLILPGVGRHGYILLLPTSSLRAAMQSAYVSPQLHPPLRWSEWGSDALLLYQHEVDSEGESWIYPSKDRRPYGSRMPVLIYPDGFDTTVGKMLIIDMDPSAAKNARGISAAAGESDEAKAAMASLRKHVRPSLYGHTF</sequence>
<dbReference type="AlphaFoldDB" id="A0A5K1K6D5"/>
<organism evidence="1">
    <name type="scientific">Ganoderma boninense</name>
    <dbReference type="NCBI Taxonomy" id="34458"/>
    <lineage>
        <taxon>Eukaryota</taxon>
        <taxon>Fungi</taxon>
        <taxon>Dikarya</taxon>
        <taxon>Basidiomycota</taxon>
        <taxon>Agaricomycotina</taxon>
        <taxon>Agaricomycetes</taxon>
        <taxon>Polyporales</taxon>
        <taxon>Polyporaceae</taxon>
        <taxon>Ganoderma</taxon>
    </lineage>
</organism>